<proteinExistence type="predicted"/>
<dbReference type="OrthoDB" id="120976at2759"/>
<evidence type="ECO:0008006" key="4">
    <source>
        <dbReference type="Google" id="ProtNLM"/>
    </source>
</evidence>
<dbReference type="SUPFAM" id="SSF52540">
    <property type="entry name" value="P-loop containing nucleoside triphosphate hydrolases"/>
    <property type="match status" value="1"/>
</dbReference>
<dbReference type="HOGENOM" id="CLU_1929576_0_0_1"/>
<reference evidence="2" key="3">
    <citation type="submission" date="2015-06" db="UniProtKB">
        <authorList>
            <consortium name="EnsemblMetazoa"/>
        </authorList>
    </citation>
    <scope>IDENTIFICATION</scope>
</reference>
<dbReference type="Gene3D" id="3.40.50.300">
    <property type="entry name" value="P-loop containing nucleotide triphosphate hydrolases"/>
    <property type="match status" value="1"/>
</dbReference>
<protein>
    <recommendedName>
        <fullName evidence="4">NACHT domain-containing protein</fullName>
    </recommendedName>
</protein>
<gene>
    <name evidence="1" type="ORF">CAPTEDRAFT_202189</name>
</gene>
<dbReference type="InterPro" id="IPR027417">
    <property type="entry name" value="P-loop_NTPase"/>
</dbReference>
<organism evidence="1">
    <name type="scientific">Capitella teleta</name>
    <name type="common">Polychaete worm</name>
    <dbReference type="NCBI Taxonomy" id="283909"/>
    <lineage>
        <taxon>Eukaryota</taxon>
        <taxon>Metazoa</taxon>
        <taxon>Spiralia</taxon>
        <taxon>Lophotrochozoa</taxon>
        <taxon>Annelida</taxon>
        <taxon>Polychaeta</taxon>
        <taxon>Sedentaria</taxon>
        <taxon>Scolecida</taxon>
        <taxon>Capitellidae</taxon>
        <taxon>Capitella</taxon>
    </lineage>
</organism>
<dbReference type="Proteomes" id="UP000014760">
    <property type="component" value="Unassembled WGS sequence"/>
</dbReference>
<dbReference type="EMBL" id="KB310392">
    <property type="protein sequence ID" value="ELT91651.1"/>
    <property type="molecule type" value="Genomic_DNA"/>
</dbReference>
<evidence type="ECO:0000313" key="3">
    <source>
        <dbReference type="Proteomes" id="UP000014760"/>
    </source>
</evidence>
<reference evidence="3" key="1">
    <citation type="submission" date="2012-12" db="EMBL/GenBank/DDBJ databases">
        <authorList>
            <person name="Hellsten U."/>
            <person name="Grimwood J."/>
            <person name="Chapman J.A."/>
            <person name="Shapiro H."/>
            <person name="Aerts A."/>
            <person name="Otillar R.P."/>
            <person name="Terry A.Y."/>
            <person name="Boore J.L."/>
            <person name="Simakov O."/>
            <person name="Marletaz F."/>
            <person name="Cho S.-J."/>
            <person name="Edsinger-Gonzales E."/>
            <person name="Havlak P."/>
            <person name="Kuo D.-H."/>
            <person name="Larsson T."/>
            <person name="Lv J."/>
            <person name="Arendt D."/>
            <person name="Savage R."/>
            <person name="Osoegawa K."/>
            <person name="de Jong P."/>
            <person name="Lindberg D.R."/>
            <person name="Seaver E.C."/>
            <person name="Weisblat D.A."/>
            <person name="Putnam N.H."/>
            <person name="Grigoriev I.V."/>
            <person name="Rokhsar D.S."/>
        </authorList>
    </citation>
    <scope>NUCLEOTIDE SEQUENCE</scope>
    <source>
        <strain evidence="3">I ESC-2004</strain>
    </source>
</reference>
<sequence length="131" mass="15036">MAANPVVFLQGVRREVDLCVNILLAGGARDYSITTSELQGAIEAHNVLIIIDAFDEANADNETLDRLIEGDVLRHKTVLITSRFNFLQNKLRHCESAFAVEEYNRREQLEHVKRYAEQKNIDPMQFTFMLK</sequence>
<dbReference type="EnsemblMetazoa" id="CapteT202189">
    <property type="protein sequence ID" value="CapteP202189"/>
    <property type="gene ID" value="CapteG202189"/>
</dbReference>
<name>R7TJC4_CAPTE</name>
<dbReference type="AlphaFoldDB" id="R7TJC4"/>
<dbReference type="EMBL" id="AMQN01013678">
    <property type="status" value="NOT_ANNOTATED_CDS"/>
    <property type="molecule type" value="Genomic_DNA"/>
</dbReference>
<reference evidence="1 3" key="2">
    <citation type="journal article" date="2013" name="Nature">
        <title>Insights into bilaterian evolution from three spiralian genomes.</title>
        <authorList>
            <person name="Simakov O."/>
            <person name="Marletaz F."/>
            <person name="Cho S.J."/>
            <person name="Edsinger-Gonzales E."/>
            <person name="Havlak P."/>
            <person name="Hellsten U."/>
            <person name="Kuo D.H."/>
            <person name="Larsson T."/>
            <person name="Lv J."/>
            <person name="Arendt D."/>
            <person name="Savage R."/>
            <person name="Osoegawa K."/>
            <person name="de Jong P."/>
            <person name="Grimwood J."/>
            <person name="Chapman J.A."/>
            <person name="Shapiro H."/>
            <person name="Aerts A."/>
            <person name="Otillar R.P."/>
            <person name="Terry A.Y."/>
            <person name="Boore J.L."/>
            <person name="Grigoriev I.V."/>
            <person name="Lindberg D.R."/>
            <person name="Seaver E.C."/>
            <person name="Weisblat D.A."/>
            <person name="Putnam N.H."/>
            <person name="Rokhsar D.S."/>
        </authorList>
    </citation>
    <scope>NUCLEOTIDE SEQUENCE</scope>
    <source>
        <strain evidence="1 3">I ESC-2004</strain>
    </source>
</reference>
<evidence type="ECO:0000313" key="1">
    <source>
        <dbReference type="EMBL" id="ELT91651.1"/>
    </source>
</evidence>
<keyword evidence="3" id="KW-1185">Reference proteome</keyword>
<evidence type="ECO:0000313" key="2">
    <source>
        <dbReference type="EnsemblMetazoa" id="CapteP202189"/>
    </source>
</evidence>
<accession>R7TJC4</accession>